<dbReference type="RefSeq" id="XP_018229585.1">
    <property type="nucleotide sequence ID" value="XM_018374231.1"/>
</dbReference>
<evidence type="ECO:0000256" key="8">
    <source>
        <dbReference type="ARBA" id="ARBA00023002"/>
    </source>
</evidence>
<dbReference type="VEuPathDB" id="FungiDB:T551_01968"/>
<evidence type="ECO:0000256" key="11">
    <source>
        <dbReference type="SAM" id="Phobius"/>
    </source>
</evidence>
<evidence type="ECO:0000256" key="3">
    <source>
        <dbReference type="ARBA" id="ARBA00008135"/>
    </source>
</evidence>
<evidence type="ECO:0000256" key="6">
    <source>
        <dbReference type="ARBA" id="ARBA00022946"/>
    </source>
</evidence>
<dbReference type="AlphaFoldDB" id="A0A0W4ZNS8"/>
<evidence type="ECO:0000256" key="1">
    <source>
        <dbReference type="ARBA" id="ARBA00004434"/>
    </source>
</evidence>
<dbReference type="Gene3D" id="1.10.442.10">
    <property type="entry name" value="Cytochrome c oxidase subunit IV"/>
    <property type="match status" value="1"/>
</dbReference>
<keyword evidence="13" id="KW-1185">Reference proteome</keyword>
<keyword evidence="9" id="KW-0496">Mitochondrion</keyword>
<dbReference type="CDD" id="cd00922">
    <property type="entry name" value="Cyt_c_Oxidase_IV"/>
    <property type="match status" value="1"/>
</dbReference>
<accession>A0A0W4ZNS8</accession>
<dbReference type="eggNOG" id="KOG4075">
    <property type="taxonomic scope" value="Eukaryota"/>
</dbReference>
<evidence type="ECO:0000313" key="12">
    <source>
        <dbReference type="EMBL" id="KTW30024.1"/>
    </source>
</evidence>
<evidence type="ECO:0000256" key="10">
    <source>
        <dbReference type="ARBA" id="ARBA00023136"/>
    </source>
</evidence>
<dbReference type="GO" id="GO:0004129">
    <property type="term" value="F:cytochrome-c oxidase activity"/>
    <property type="evidence" value="ECO:0007669"/>
    <property type="project" value="EnsemblFungi"/>
</dbReference>
<keyword evidence="4 11" id="KW-0812">Transmembrane</keyword>
<dbReference type="GeneID" id="28940486"/>
<comment type="subcellular location">
    <subcellularLocation>
        <location evidence="1">Mitochondrion inner membrane</location>
        <topology evidence="1">Single-pass membrane protein</topology>
    </subcellularLocation>
</comment>
<dbReference type="PANTHER" id="PTHR10707">
    <property type="entry name" value="CYTOCHROME C OXIDASE SUBUNIT IV"/>
    <property type="match status" value="1"/>
</dbReference>
<keyword evidence="5" id="KW-0999">Mitochondrion inner membrane</keyword>
<dbReference type="PANTHER" id="PTHR10707:SF10">
    <property type="entry name" value="CYTOCHROME C OXIDASE SUBUNIT 4"/>
    <property type="match status" value="1"/>
</dbReference>
<evidence type="ECO:0000256" key="4">
    <source>
        <dbReference type="ARBA" id="ARBA00022692"/>
    </source>
</evidence>
<dbReference type="SUPFAM" id="SSF81406">
    <property type="entry name" value="Mitochondrial cytochrome c oxidase subunit IV"/>
    <property type="match status" value="1"/>
</dbReference>
<gene>
    <name evidence="12" type="ORF">T551_01968</name>
</gene>
<keyword evidence="6" id="KW-0809">Transit peptide</keyword>
<dbReference type="GO" id="GO:0045277">
    <property type="term" value="C:respiratory chain complex IV"/>
    <property type="evidence" value="ECO:0007669"/>
    <property type="project" value="EnsemblFungi"/>
</dbReference>
<keyword evidence="7 11" id="KW-1133">Transmembrane helix</keyword>
<dbReference type="OrthoDB" id="186013at2759"/>
<feature type="transmembrane region" description="Helical" evidence="11">
    <location>
        <begin position="99"/>
        <end position="121"/>
    </location>
</feature>
<keyword evidence="10 11" id="KW-0472">Membrane</keyword>
<dbReference type="STRING" id="1408657.A0A0W4ZNS8"/>
<evidence type="ECO:0000256" key="9">
    <source>
        <dbReference type="ARBA" id="ARBA00023128"/>
    </source>
</evidence>
<evidence type="ECO:0000256" key="2">
    <source>
        <dbReference type="ARBA" id="ARBA00004673"/>
    </source>
</evidence>
<evidence type="ECO:0000313" key="13">
    <source>
        <dbReference type="Proteomes" id="UP000053447"/>
    </source>
</evidence>
<sequence length="165" mass="18697">MHWSTLRCLLRAQPVSSGLLCRSMKTARKLSKPLLLDLEKRWDNMSPDEQMDIQRQLNERQRGPWSELSMEEKKAAYFIAFGPYGSRSIIHPPGFFKKVALGTLSMLAISGVLFYCIRSFAEPPPPTMTKEWQEASNELLKSQNIEPITGVSSEGYTGKGMVRSK</sequence>
<name>A0A0W4ZNS8_PNEJ7</name>
<protein>
    <recommendedName>
        <fullName evidence="14">Cytochrome c oxidase subunit IV</fullName>
    </recommendedName>
</protein>
<dbReference type="InterPro" id="IPR036639">
    <property type="entry name" value="Cyt_c_oxidase_su4_sf"/>
</dbReference>
<evidence type="ECO:0000256" key="5">
    <source>
        <dbReference type="ARBA" id="ARBA00022792"/>
    </source>
</evidence>
<dbReference type="GO" id="GO:0006123">
    <property type="term" value="P:mitochondrial electron transport, cytochrome c to oxygen"/>
    <property type="evidence" value="ECO:0007669"/>
    <property type="project" value="InterPro"/>
</dbReference>
<proteinExistence type="inferred from homology"/>
<comment type="pathway">
    <text evidence="2">Energy metabolism; oxidative phosphorylation.</text>
</comment>
<dbReference type="GO" id="GO:0016491">
    <property type="term" value="F:oxidoreductase activity"/>
    <property type="evidence" value="ECO:0007669"/>
    <property type="project" value="UniProtKB-KW"/>
</dbReference>
<evidence type="ECO:0000256" key="7">
    <source>
        <dbReference type="ARBA" id="ARBA00022989"/>
    </source>
</evidence>
<dbReference type="Proteomes" id="UP000053447">
    <property type="component" value="Unassembled WGS sequence"/>
</dbReference>
<dbReference type="GO" id="GO:0005743">
    <property type="term" value="C:mitochondrial inner membrane"/>
    <property type="evidence" value="ECO:0007669"/>
    <property type="project" value="UniProtKB-SubCell"/>
</dbReference>
<keyword evidence="8" id="KW-0560">Oxidoreductase</keyword>
<comment type="similarity">
    <text evidence="3">Belongs to the cytochrome c oxidase IV family.</text>
</comment>
<comment type="caution">
    <text evidence="12">The sequence shown here is derived from an EMBL/GenBank/DDBJ whole genome shotgun (WGS) entry which is preliminary data.</text>
</comment>
<organism evidence="12 13">
    <name type="scientific">Pneumocystis jirovecii (strain RU7)</name>
    <name type="common">Human pneumocystis pneumonia agent</name>
    <dbReference type="NCBI Taxonomy" id="1408657"/>
    <lineage>
        <taxon>Eukaryota</taxon>
        <taxon>Fungi</taxon>
        <taxon>Dikarya</taxon>
        <taxon>Ascomycota</taxon>
        <taxon>Taphrinomycotina</taxon>
        <taxon>Pneumocystomycetes</taxon>
        <taxon>Pneumocystaceae</taxon>
        <taxon>Pneumocystis</taxon>
    </lineage>
</organism>
<dbReference type="InterPro" id="IPR004203">
    <property type="entry name" value="Cyt_c_oxidase_su4_fam"/>
</dbReference>
<dbReference type="FunFam" id="1.10.442.10:FF:000002">
    <property type="entry name" value="Cytochrome c oxidase subunit V"/>
    <property type="match status" value="1"/>
</dbReference>
<dbReference type="EMBL" id="LFWA01000008">
    <property type="protein sequence ID" value="KTW30024.1"/>
    <property type="molecule type" value="Genomic_DNA"/>
</dbReference>
<evidence type="ECO:0008006" key="14">
    <source>
        <dbReference type="Google" id="ProtNLM"/>
    </source>
</evidence>
<dbReference type="Pfam" id="PF02936">
    <property type="entry name" value="COX4"/>
    <property type="match status" value="1"/>
</dbReference>
<reference evidence="13" key="1">
    <citation type="journal article" date="2016" name="Nat. Commun.">
        <title>Genome analysis of three Pneumocystis species reveals adaptation mechanisms to life exclusively in mammalian hosts.</title>
        <authorList>
            <person name="Ma L."/>
            <person name="Chen Z."/>
            <person name="Huang D.W."/>
            <person name="Kutty G."/>
            <person name="Ishihara M."/>
            <person name="Wang H."/>
            <person name="Abouelleil A."/>
            <person name="Bishop L."/>
            <person name="Davey E."/>
            <person name="Deng R."/>
            <person name="Deng X."/>
            <person name="Fan L."/>
            <person name="Fantoni G."/>
            <person name="Fitzgerald M."/>
            <person name="Gogineni E."/>
            <person name="Goldberg J.M."/>
            <person name="Handley G."/>
            <person name="Hu X."/>
            <person name="Huber C."/>
            <person name="Jiao X."/>
            <person name="Jones K."/>
            <person name="Levin J.Z."/>
            <person name="Liu Y."/>
            <person name="Macdonald P."/>
            <person name="Melnikov A."/>
            <person name="Raley C."/>
            <person name="Sassi M."/>
            <person name="Sherman B.T."/>
            <person name="Song X."/>
            <person name="Sykes S."/>
            <person name="Tran B."/>
            <person name="Walsh L."/>
            <person name="Xia Y."/>
            <person name="Yang J."/>
            <person name="Young S."/>
            <person name="Zeng Q."/>
            <person name="Zheng X."/>
            <person name="Stephens R."/>
            <person name="Nusbaum C."/>
            <person name="Birren B.W."/>
            <person name="Azadi P."/>
            <person name="Lempicki R.A."/>
            <person name="Cuomo C.A."/>
            <person name="Kovacs J.A."/>
        </authorList>
    </citation>
    <scope>NUCLEOTIDE SEQUENCE [LARGE SCALE GENOMIC DNA]</scope>
    <source>
        <strain evidence="13">RU7</strain>
    </source>
</reference>